<evidence type="ECO:0000256" key="1">
    <source>
        <dbReference type="SAM" id="MobiDB-lite"/>
    </source>
</evidence>
<protein>
    <submittedName>
        <fullName evidence="2">Uncharacterized protein</fullName>
    </submittedName>
</protein>
<feature type="region of interest" description="Disordered" evidence="1">
    <location>
        <begin position="61"/>
        <end position="95"/>
    </location>
</feature>
<dbReference type="EMBL" id="JAUEPU010000021">
    <property type="protein sequence ID" value="KAK0494356.1"/>
    <property type="molecule type" value="Genomic_DNA"/>
</dbReference>
<organism evidence="2 3">
    <name type="scientific">Armillaria luteobubalina</name>
    <dbReference type="NCBI Taxonomy" id="153913"/>
    <lineage>
        <taxon>Eukaryota</taxon>
        <taxon>Fungi</taxon>
        <taxon>Dikarya</taxon>
        <taxon>Basidiomycota</taxon>
        <taxon>Agaricomycotina</taxon>
        <taxon>Agaricomycetes</taxon>
        <taxon>Agaricomycetidae</taxon>
        <taxon>Agaricales</taxon>
        <taxon>Marasmiineae</taxon>
        <taxon>Physalacriaceae</taxon>
        <taxon>Armillaria</taxon>
    </lineage>
</organism>
<dbReference type="Proteomes" id="UP001175228">
    <property type="component" value="Unassembled WGS sequence"/>
</dbReference>
<name>A0AA39Q1F6_9AGAR</name>
<gene>
    <name evidence="2" type="ORF">EDD18DRAFT_1355756</name>
</gene>
<feature type="compositionally biased region" description="Polar residues" evidence="1">
    <location>
        <begin position="61"/>
        <end position="78"/>
    </location>
</feature>
<accession>A0AA39Q1F6</accession>
<reference evidence="2" key="1">
    <citation type="submission" date="2023-06" db="EMBL/GenBank/DDBJ databases">
        <authorList>
            <consortium name="Lawrence Berkeley National Laboratory"/>
            <person name="Ahrendt S."/>
            <person name="Sahu N."/>
            <person name="Indic B."/>
            <person name="Wong-Bajracharya J."/>
            <person name="Merenyi Z."/>
            <person name="Ke H.-M."/>
            <person name="Monk M."/>
            <person name="Kocsube S."/>
            <person name="Drula E."/>
            <person name="Lipzen A."/>
            <person name="Balint B."/>
            <person name="Henrissat B."/>
            <person name="Andreopoulos B."/>
            <person name="Martin F.M."/>
            <person name="Harder C.B."/>
            <person name="Rigling D."/>
            <person name="Ford K.L."/>
            <person name="Foster G.D."/>
            <person name="Pangilinan J."/>
            <person name="Papanicolaou A."/>
            <person name="Barry K."/>
            <person name="LaButti K."/>
            <person name="Viragh M."/>
            <person name="Koriabine M."/>
            <person name="Yan M."/>
            <person name="Riley R."/>
            <person name="Champramary S."/>
            <person name="Plett K.L."/>
            <person name="Tsai I.J."/>
            <person name="Slot J."/>
            <person name="Sipos G."/>
            <person name="Plett J."/>
            <person name="Nagy L.G."/>
            <person name="Grigoriev I.V."/>
        </authorList>
    </citation>
    <scope>NUCLEOTIDE SEQUENCE</scope>
    <source>
        <strain evidence="2">HWK02</strain>
    </source>
</reference>
<keyword evidence="3" id="KW-1185">Reference proteome</keyword>
<dbReference type="AlphaFoldDB" id="A0AA39Q1F6"/>
<evidence type="ECO:0000313" key="2">
    <source>
        <dbReference type="EMBL" id="KAK0494356.1"/>
    </source>
</evidence>
<comment type="caution">
    <text evidence="2">The sequence shown here is derived from an EMBL/GenBank/DDBJ whole genome shotgun (WGS) entry which is preliminary data.</text>
</comment>
<evidence type="ECO:0000313" key="3">
    <source>
        <dbReference type="Proteomes" id="UP001175228"/>
    </source>
</evidence>
<sequence>MEIIDISDIFTDSSGSDDNPFDVQVVDETIAHNSELESAATADVAVDELVGSVAGVTLDTTASLETDPTATGPENRSQIDVMETGGTVPSKSSKW</sequence>
<proteinExistence type="predicted"/>